<keyword evidence="11" id="KW-1185">Reference proteome</keyword>
<comment type="subcellular location">
    <subcellularLocation>
        <location evidence="1 8">Cell membrane</location>
        <topology evidence="1 8">Multi-pass membrane protein</topology>
    </subcellularLocation>
</comment>
<evidence type="ECO:0000313" key="10">
    <source>
        <dbReference type="EMBL" id="GKV45816.1"/>
    </source>
</evidence>
<keyword evidence="4 8" id="KW-1003">Cell membrane</keyword>
<evidence type="ECO:0000256" key="3">
    <source>
        <dbReference type="ARBA" id="ARBA00011489"/>
    </source>
</evidence>
<protein>
    <recommendedName>
        <fullName evidence="8">CASP-like protein</fullName>
    </recommendedName>
</protein>
<evidence type="ECO:0000256" key="1">
    <source>
        <dbReference type="ARBA" id="ARBA00004651"/>
    </source>
</evidence>
<comment type="similarity">
    <text evidence="2 8">Belongs to the Casparian strip membrane proteins (CASP) family.</text>
</comment>
<evidence type="ECO:0000256" key="6">
    <source>
        <dbReference type="ARBA" id="ARBA00022989"/>
    </source>
</evidence>
<keyword evidence="6 8" id="KW-1133">Transmembrane helix</keyword>
<feature type="transmembrane region" description="Helical" evidence="8">
    <location>
        <begin position="82"/>
        <end position="103"/>
    </location>
</feature>
<dbReference type="Pfam" id="PF04535">
    <property type="entry name" value="CASP_dom"/>
    <property type="match status" value="1"/>
</dbReference>
<reference evidence="10 11" key="1">
    <citation type="journal article" date="2021" name="Commun. Biol.">
        <title>The genome of Shorea leprosula (Dipterocarpaceae) highlights the ecological relevance of drought in aseasonal tropical rainforests.</title>
        <authorList>
            <person name="Ng K.K.S."/>
            <person name="Kobayashi M.J."/>
            <person name="Fawcett J.A."/>
            <person name="Hatakeyama M."/>
            <person name="Paape T."/>
            <person name="Ng C.H."/>
            <person name="Ang C.C."/>
            <person name="Tnah L.H."/>
            <person name="Lee C.T."/>
            <person name="Nishiyama T."/>
            <person name="Sese J."/>
            <person name="O'Brien M.J."/>
            <person name="Copetti D."/>
            <person name="Mohd Noor M.I."/>
            <person name="Ong R.C."/>
            <person name="Putra M."/>
            <person name="Sireger I.Z."/>
            <person name="Indrioko S."/>
            <person name="Kosugi Y."/>
            <person name="Izuno A."/>
            <person name="Isagi Y."/>
            <person name="Lee S.L."/>
            <person name="Shimizu K.K."/>
        </authorList>
    </citation>
    <scope>NUCLEOTIDE SEQUENCE [LARGE SCALE GENOMIC DNA]</scope>
    <source>
        <strain evidence="10">214</strain>
    </source>
</reference>
<evidence type="ECO:0000256" key="4">
    <source>
        <dbReference type="ARBA" id="ARBA00022475"/>
    </source>
</evidence>
<keyword evidence="5 8" id="KW-0812">Transmembrane</keyword>
<dbReference type="NCBIfam" id="TIGR01569">
    <property type="entry name" value="A_tha_TIGR01569"/>
    <property type="match status" value="1"/>
</dbReference>
<dbReference type="EMBL" id="BPVZ01000199">
    <property type="protein sequence ID" value="GKV45816.1"/>
    <property type="molecule type" value="Genomic_DNA"/>
</dbReference>
<feature type="transmembrane region" description="Helical" evidence="8">
    <location>
        <begin position="129"/>
        <end position="149"/>
    </location>
</feature>
<dbReference type="AlphaFoldDB" id="A0AAV5M7K1"/>
<feature type="domain" description="Casparian strip membrane protein" evidence="9">
    <location>
        <begin position="6"/>
        <end position="140"/>
    </location>
</feature>
<evidence type="ECO:0000256" key="7">
    <source>
        <dbReference type="ARBA" id="ARBA00023136"/>
    </source>
</evidence>
<evidence type="ECO:0000259" key="9">
    <source>
        <dbReference type="Pfam" id="PF04535"/>
    </source>
</evidence>
<dbReference type="Proteomes" id="UP001054252">
    <property type="component" value="Unassembled WGS sequence"/>
</dbReference>
<dbReference type="InterPro" id="IPR006702">
    <property type="entry name" value="CASP_dom"/>
</dbReference>
<dbReference type="InterPro" id="IPR044173">
    <property type="entry name" value="CASPL"/>
</dbReference>
<keyword evidence="7 8" id="KW-0472">Membrane</keyword>
<organism evidence="10 11">
    <name type="scientific">Rubroshorea leprosula</name>
    <dbReference type="NCBI Taxonomy" id="152421"/>
    <lineage>
        <taxon>Eukaryota</taxon>
        <taxon>Viridiplantae</taxon>
        <taxon>Streptophyta</taxon>
        <taxon>Embryophyta</taxon>
        <taxon>Tracheophyta</taxon>
        <taxon>Spermatophyta</taxon>
        <taxon>Magnoliopsida</taxon>
        <taxon>eudicotyledons</taxon>
        <taxon>Gunneridae</taxon>
        <taxon>Pentapetalae</taxon>
        <taxon>rosids</taxon>
        <taxon>malvids</taxon>
        <taxon>Malvales</taxon>
        <taxon>Dipterocarpaceae</taxon>
        <taxon>Rubroshorea</taxon>
    </lineage>
</organism>
<comment type="subunit">
    <text evidence="3 8">Homodimer and heterodimers.</text>
</comment>
<dbReference type="InterPro" id="IPR006459">
    <property type="entry name" value="CASP/CASPL"/>
</dbReference>
<dbReference type="PANTHER" id="PTHR36488:SF8">
    <property type="entry name" value="CASP-LIKE PROTEIN 1U1"/>
    <property type="match status" value="1"/>
</dbReference>
<name>A0AAV5M7K1_9ROSI</name>
<sequence>MTKLKRLFTIILRLLALGATTSAIIIMVTSHDSTEVLNLKFTVKYSNSPTFKYFVIVEAIASGYTLMVLFISPKSVFSPLVVVLDIVTTLLLTSGISAALAIAEVGKKGNSHAGWFPICDQVPKFCDRVSVSLILGFAAPIVYFVLNLYSLHPVFNPLFAVKP</sequence>
<dbReference type="PANTHER" id="PTHR36488">
    <property type="entry name" value="CASP-LIKE PROTEIN 1U1"/>
    <property type="match status" value="1"/>
</dbReference>
<evidence type="ECO:0000256" key="2">
    <source>
        <dbReference type="ARBA" id="ARBA00007651"/>
    </source>
</evidence>
<feature type="transmembrane region" description="Helical" evidence="8">
    <location>
        <begin position="7"/>
        <end position="30"/>
    </location>
</feature>
<comment type="caution">
    <text evidence="10">The sequence shown here is derived from an EMBL/GenBank/DDBJ whole genome shotgun (WGS) entry which is preliminary data.</text>
</comment>
<proteinExistence type="inferred from homology"/>
<evidence type="ECO:0000313" key="11">
    <source>
        <dbReference type="Proteomes" id="UP001054252"/>
    </source>
</evidence>
<evidence type="ECO:0000256" key="5">
    <source>
        <dbReference type="ARBA" id="ARBA00022692"/>
    </source>
</evidence>
<feature type="transmembrane region" description="Helical" evidence="8">
    <location>
        <begin position="50"/>
        <end position="70"/>
    </location>
</feature>
<dbReference type="GO" id="GO:0005886">
    <property type="term" value="C:plasma membrane"/>
    <property type="evidence" value="ECO:0007669"/>
    <property type="project" value="UniProtKB-SubCell"/>
</dbReference>
<accession>A0AAV5M7K1</accession>
<gene>
    <name evidence="10" type="ORF">SLEP1_g52860</name>
</gene>
<evidence type="ECO:0000256" key="8">
    <source>
        <dbReference type="RuleBase" id="RU361233"/>
    </source>
</evidence>